<organism evidence="14 15">
    <name type="scientific">Conger conger</name>
    <name type="common">Conger eel</name>
    <name type="synonym">Muraena conger</name>
    <dbReference type="NCBI Taxonomy" id="82655"/>
    <lineage>
        <taxon>Eukaryota</taxon>
        <taxon>Metazoa</taxon>
        <taxon>Chordata</taxon>
        <taxon>Craniata</taxon>
        <taxon>Vertebrata</taxon>
        <taxon>Euteleostomi</taxon>
        <taxon>Actinopterygii</taxon>
        <taxon>Neopterygii</taxon>
        <taxon>Teleostei</taxon>
        <taxon>Anguilliformes</taxon>
        <taxon>Congridae</taxon>
        <taxon>Conger</taxon>
    </lineage>
</organism>
<feature type="signal peptide" evidence="12">
    <location>
        <begin position="1"/>
        <end position="28"/>
    </location>
</feature>
<evidence type="ECO:0000256" key="11">
    <source>
        <dbReference type="SAM" id="MobiDB-lite"/>
    </source>
</evidence>
<dbReference type="SUPFAM" id="SSF56574">
    <property type="entry name" value="Serpins"/>
    <property type="match status" value="1"/>
</dbReference>
<evidence type="ECO:0000256" key="2">
    <source>
        <dbReference type="ARBA" id="ARBA00009500"/>
    </source>
</evidence>
<feature type="chain" id="PRO_5040262920" description="Thyroxine-binding globulin" evidence="12">
    <location>
        <begin position="29"/>
        <end position="441"/>
    </location>
</feature>
<dbReference type="Pfam" id="PF00079">
    <property type="entry name" value="Serpin"/>
    <property type="match status" value="1"/>
</dbReference>
<keyword evidence="4 12" id="KW-0732">Signal</keyword>
<evidence type="ECO:0000256" key="5">
    <source>
        <dbReference type="ARBA" id="ARBA00023180"/>
    </source>
</evidence>
<reference evidence="14" key="1">
    <citation type="journal article" date="2023" name="Science">
        <title>Genome structures resolve the early diversification of teleost fishes.</title>
        <authorList>
            <person name="Parey E."/>
            <person name="Louis A."/>
            <person name="Montfort J."/>
            <person name="Bouchez O."/>
            <person name="Roques C."/>
            <person name="Iampietro C."/>
            <person name="Lluch J."/>
            <person name="Castinel A."/>
            <person name="Donnadieu C."/>
            <person name="Desvignes T."/>
            <person name="Floi Bucao C."/>
            <person name="Jouanno E."/>
            <person name="Wen M."/>
            <person name="Mejri S."/>
            <person name="Dirks R."/>
            <person name="Jansen H."/>
            <person name="Henkel C."/>
            <person name="Chen W.J."/>
            <person name="Zahm M."/>
            <person name="Cabau C."/>
            <person name="Klopp C."/>
            <person name="Thompson A.W."/>
            <person name="Robinson-Rechavi M."/>
            <person name="Braasch I."/>
            <person name="Lecointre G."/>
            <person name="Bobe J."/>
            <person name="Postlethwait J.H."/>
            <person name="Berthelot C."/>
            <person name="Roest Crollius H."/>
            <person name="Guiguen Y."/>
        </authorList>
    </citation>
    <scope>NUCLEOTIDE SEQUENCE</scope>
    <source>
        <strain evidence="14">Concon-B</strain>
    </source>
</reference>
<dbReference type="InterPro" id="IPR042178">
    <property type="entry name" value="Serpin_sf_1"/>
</dbReference>
<dbReference type="Proteomes" id="UP001152803">
    <property type="component" value="Unassembled WGS sequence"/>
</dbReference>
<dbReference type="InterPro" id="IPR000215">
    <property type="entry name" value="Serpin_fam"/>
</dbReference>
<evidence type="ECO:0000256" key="8">
    <source>
        <dbReference type="ARBA" id="ARBA00042967"/>
    </source>
</evidence>
<dbReference type="InterPro" id="IPR023796">
    <property type="entry name" value="Serpin_dom"/>
</dbReference>
<dbReference type="PANTHER" id="PTHR11461:SF375">
    <property type="entry name" value="THYROXINE-BINDING GLOBULIN"/>
    <property type="match status" value="1"/>
</dbReference>
<comment type="caution">
    <text evidence="14">The sequence shown here is derived from an EMBL/GenBank/DDBJ whole genome shotgun (WGS) entry which is preliminary data.</text>
</comment>
<dbReference type="AlphaFoldDB" id="A0A9Q1HLE2"/>
<comment type="function">
    <text evidence="6">Major thyroid hormone transport protein in serum.</text>
</comment>
<dbReference type="SMART" id="SM00093">
    <property type="entry name" value="SERPIN"/>
    <property type="match status" value="1"/>
</dbReference>
<dbReference type="Gene3D" id="3.30.497.10">
    <property type="entry name" value="Antithrombin, subunit I, domain 2"/>
    <property type="match status" value="1"/>
</dbReference>
<evidence type="ECO:0000256" key="12">
    <source>
        <dbReference type="SAM" id="SignalP"/>
    </source>
</evidence>
<gene>
    <name evidence="14" type="ORF">COCON_G00234690</name>
</gene>
<dbReference type="Gene3D" id="2.30.39.10">
    <property type="entry name" value="Alpha-1-antitrypsin, domain 1"/>
    <property type="match status" value="1"/>
</dbReference>
<dbReference type="OrthoDB" id="671595at2759"/>
<evidence type="ECO:0000256" key="3">
    <source>
        <dbReference type="ARBA" id="ARBA00022525"/>
    </source>
</evidence>
<evidence type="ECO:0000256" key="9">
    <source>
        <dbReference type="ARBA" id="ARBA00043177"/>
    </source>
</evidence>
<proteinExistence type="inferred from homology"/>
<evidence type="ECO:0000313" key="14">
    <source>
        <dbReference type="EMBL" id="KAJ8246542.1"/>
    </source>
</evidence>
<dbReference type="InterPro" id="IPR023795">
    <property type="entry name" value="Serpin_CS"/>
</dbReference>
<evidence type="ECO:0000256" key="10">
    <source>
        <dbReference type="RuleBase" id="RU000411"/>
    </source>
</evidence>
<dbReference type="InterPro" id="IPR036186">
    <property type="entry name" value="Serpin_sf"/>
</dbReference>
<feature type="domain" description="Serpin" evidence="13">
    <location>
        <begin position="79"/>
        <end position="439"/>
    </location>
</feature>
<feature type="region of interest" description="Disordered" evidence="11">
    <location>
        <begin position="32"/>
        <end position="65"/>
    </location>
</feature>
<feature type="compositionally biased region" description="Basic and acidic residues" evidence="11">
    <location>
        <begin position="32"/>
        <end position="57"/>
    </location>
</feature>
<dbReference type="PANTHER" id="PTHR11461">
    <property type="entry name" value="SERINE PROTEASE INHIBITOR, SERPIN"/>
    <property type="match status" value="1"/>
</dbReference>
<evidence type="ECO:0000256" key="6">
    <source>
        <dbReference type="ARBA" id="ARBA00037352"/>
    </source>
</evidence>
<sequence length="441" mass="50017">MYVLTVARMRVVLSLCAALVLLWSTVQCHHNGDHSHHDNDHSHHDNDHSHHDNDHSHHGNNNSADGSLKIFQENLDFAFHLYKHISAQPDSQSKNVFFSPLSVSVALAALSVGARGKTHQQLFEGLGFNSTEITTEEVSQAFQHIHHNLNEKKDVDMSLGNALFIGQDFKPRPEFLESMKRYFESDGFSTDFSKPEEAKEQINKYVNEKTKGKISDLVQDVDPQAVMYLINYIYFKGKWEIPFDPKATKDHDFHVDENTTVSVPMMYEEEDFHVYHDEEISTHVLQLHYNESVSMMLVLPEKGLQGLEEVVCKNHLQKWIRSVEKKTYNVYVPKLSLKTSYQLKEILSEMGITDIFGDTADLTGISEEGKLAVSKVMHKATLDMDEAGATAAAATGIEMMLTSARFPAPPVLKFDHPFMVFVVNRETRSILFMGKIVNPAK</sequence>
<dbReference type="InterPro" id="IPR042185">
    <property type="entry name" value="Serpin_sf_2"/>
</dbReference>
<dbReference type="FunFam" id="2.30.39.10:FF:000003">
    <property type="entry name" value="alpha-1-antitrypsin isoform X1"/>
    <property type="match status" value="1"/>
</dbReference>
<dbReference type="PROSITE" id="PS00284">
    <property type="entry name" value="SERPIN"/>
    <property type="match status" value="1"/>
</dbReference>
<keyword evidence="15" id="KW-1185">Reference proteome</keyword>
<comment type="similarity">
    <text evidence="2 10">Belongs to the serpin family.</text>
</comment>
<dbReference type="EMBL" id="JAFJMO010000611">
    <property type="protein sequence ID" value="KAJ8246542.1"/>
    <property type="molecule type" value="Genomic_DNA"/>
</dbReference>
<comment type="subcellular location">
    <subcellularLocation>
        <location evidence="1">Secreted</location>
    </subcellularLocation>
</comment>
<keyword evidence="5" id="KW-0325">Glycoprotein</keyword>
<evidence type="ECO:0000313" key="15">
    <source>
        <dbReference type="Proteomes" id="UP001152803"/>
    </source>
</evidence>
<protein>
    <recommendedName>
        <fullName evidence="7">Thyroxine-binding globulin</fullName>
    </recommendedName>
    <alternativeName>
        <fullName evidence="9">Serpin A7</fullName>
    </alternativeName>
    <alternativeName>
        <fullName evidence="8">T4-binding globulin</fullName>
    </alternativeName>
</protein>
<keyword evidence="3" id="KW-0964">Secreted</keyword>
<dbReference type="GO" id="GO:0004867">
    <property type="term" value="F:serine-type endopeptidase inhibitor activity"/>
    <property type="evidence" value="ECO:0007669"/>
    <property type="project" value="InterPro"/>
</dbReference>
<dbReference type="FunFam" id="3.30.497.10:FF:000001">
    <property type="entry name" value="Serine protease inhibitor"/>
    <property type="match status" value="1"/>
</dbReference>
<dbReference type="GO" id="GO:0005615">
    <property type="term" value="C:extracellular space"/>
    <property type="evidence" value="ECO:0007669"/>
    <property type="project" value="InterPro"/>
</dbReference>
<evidence type="ECO:0000256" key="4">
    <source>
        <dbReference type="ARBA" id="ARBA00022729"/>
    </source>
</evidence>
<evidence type="ECO:0000256" key="1">
    <source>
        <dbReference type="ARBA" id="ARBA00004613"/>
    </source>
</evidence>
<name>A0A9Q1HLE2_CONCO</name>
<accession>A0A9Q1HLE2</accession>
<evidence type="ECO:0000259" key="13">
    <source>
        <dbReference type="SMART" id="SM00093"/>
    </source>
</evidence>
<evidence type="ECO:0000256" key="7">
    <source>
        <dbReference type="ARBA" id="ARBA00039512"/>
    </source>
</evidence>